<gene>
    <name evidence="6" type="ORF">BN2476_110064</name>
</gene>
<dbReference type="PANTHER" id="PTHR30483">
    <property type="entry name" value="LEUCINE-SPECIFIC-BINDING PROTEIN"/>
    <property type="match status" value="1"/>
</dbReference>
<dbReference type="Proteomes" id="UP000195569">
    <property type="component" value="Unassembled WGS sequence"/>
</dbReference>
<keyword evidence="4" id="KW-0029">Amino-acid transport</keyword>
<dbReference type="InterPro" id="IPR051010">
    <property type="entry name" value="BCAA_transport"/>
</dbReference>
<reference evidence="6" key="1">
    <citation type="submission" date="2016-12" db="EMBL/GenBank/DDBJ databases">
        <authorList>
            <person name="Moulin L."/>
        </authorList>
    </citation>
    <scope>NUCLEOTIDE SEQUENCE [LARGE SCALE GENOMIC DNA]</scope>
    <source>
        <strain evidence="6">STM 7183</strain>
    </source>
</reference>
<dbReference type="GO" id="GO:0006865">
    <property type="term" value="P:amino acid transport"/>
    <property type="evidence" value="ECO:0007669"/>
    <property type="project" value="UniProtKB-KW"/>
</dbReference>
<evidence type="ECO:0000256" key="3">
    <source>
        <dbReference type="ARBA" id="ARBA00022729"/>
    </source>
</evidence>
<keyword evidence="3" id="KW-0732">Signal</keyword>
<dbReference type="InterPro" id="IPR028082">
    <property type="entry name" value="Peripla_BP_I"/>
</dbReference>
<feature type="domain" description="Leucine-binding protein" evidence="5">
    <location>
        <begin position="91"/>
        <end position="433"/>
    </location>
</feature>
<dbReference type="PRINTS" id="PR00337">
    <property type="entry name" value="LEUILEVALBP"/>
</dbReference>
<evidence type="ECO:0000256" key="2">
    <source>
        <dbReference type="ARBA" id="ARBA00022448"/>
    </source>
</evidence>
<dbReference type="PANTHER" id="PTHR30483:SF6">
    <property type="entry name" value="PERIPLASMIC BINDING PROTEIN OF ABC TRANSPORTER FOR NATURAL AMINO ACIDS"/>
    <property type="match status" value="1"/>
</dbReference>
<evidence type="ECO:0000313" key="7">
    <source>
        <dbReference type="Proteomes" id="UP000195569"/>
    </source>
</evidence>
<comment type="caution">
    <text evidence="6">The sequence shown here is derived from an EMBL/GenBank/DDBJ whole genome shotgun (WGS) entry which is preliminary data.</text>
</comment>
<keyword evidence="2" id="KW-0813">Transport</keyword>
<dbReference type="Pfam" id="PF13458">
    <property type="entry name" value="Peripla_BP_6"/>
    <property type="match status" value="1"/>
</dbReference>
<accession>A0A1N7RPP0</accession>
<keyword evidence="7" id="KW-1185">Reference proteome</keyword>
<protein>
    <submittedName>
        <fullName evidence="6">Extracellular ligand-binding receptor</fullName>
    </submittedName>
</protein>
<dbReference type="InterPro" id="IPR028081">
    <property type="entry name" value="Leu-bd"/>
</dbReference>
<evidence type="ECO:0000259" key="5">
    <source>
        <dbReference type="Pfam" id="PF13458"/>
    </source>
</evidence>
<dbReference type="InterPro" id="IPR000709">
    <property type="entry name" value="Leu_Ile_Val-bd"/>
</dbReference>
<evidence type="ECO:0000256" key="1">
    <source>
        <dbReference type="ARBA" id="ARBA00010062"/>
    </source>
</evidence>
<organism evidence="6 7">
    <name type="scientific">Paraburkholderia piptadeniae</name>
    <dbReference type="NCBI Taxonomy" id="1701573"/>
    <lineage>
        <taxon>Bacteria</taxon>
        <taxon>Pseudomonadati</taxon>
        <taxon>Pseudomonadota</taxon>
        <taxon>Betaproteobacteria</taxon>
        <taxon>Burkholderiales</taxon>
        <taxon>Burkholderiaceae</taxon>
        <taxon>Paraburkholderia</taxon>
    </lineage>
</organism>
<evidence type="ECO:0000313" key="6">
    <source>
        <dbReference type="EMBL" id="SIT37019.1"/>
    </source>
</evidence>
<name>A0A1N7RPP0_9BURK</name>
<evidence type="ECO:0000256" key="4">
    <source>
        <dbReference type="ARBA" id="ARBA00022970"/>
    </source>
</evidence>
<dbReference type="EMBL" id="CYGY02000011">
    <property type="protein sequence ID" value="SIT37019.1"/>
    <property type="molecule type" value="Genomic_DNA"/>
</dbReference>
<dbReference type="Gene3D" id="3.40.50.2300">
    <property type="match status" value="2"/>
</dbReference>
<dbReference type="SUPFAM" id="SSF53822">
    <property type="entry name" value="Periplasmic binding protein-like I"/>
    <property type="match status" value="1"/>
</dbReference>
<dbReference type="AlphaFoldDB" id="A0A1N7RPP0"/>
<comment type="similarity">
    <text evidence="1">Belongs to the leucine-binding protein family.</text>
</comment>
<proteinExistence type="inferred from homology"/>
<sequence>MGYALSRVCQRENGVLWIPLNAFKIELRAFRTRRRTIQRLERFDMTVRENPMTTPSRIPAFSRRTVLKATAAAAALQLVPPFIIKARGEAPLRIGMVDPLTGVYAAVAQNEVTGARLAVQQINAKGGILGRPVELMVEDSANDVGTGVQKARKLIERDQVTFLIGDVNSGIAQAISQVSNEKKVLHIVSGGHTDTITGVDCKWNVYRVCNTTSMEANAVANLLFTKYGKKWHFITPDYAFGHTLQKAAAADLQKLGGTMTGNELTPLGTTDFSAYLIKARAANPDVLLVLPQGSDMVNCLKQIAQFGIGKTIHVAGLQQELESLEAMPPEARVGFWMFEWYWKQPGVPGVEKFVADIRKVNGGKVPTARHWFGYTSVHTLAAIANKEKTLDARKLAEALGGFELADDVKLQPNKCYYRKGDHQLMTSSFVGEALSQPAGDPEDLFRVERVVAGDKTAPPESETGCKLQWPS</sequence>
<keyword evidence="6" id="KW-0675">Receptor</keyword>